<evidence type="ECO:0000313" key="4">
    <source>
        <dbReference type="Proteomes" id="UP000000763"/>
    </source>
</evidence>
<evidence type="ECO:0000313" key="2">
    <source>
        <dbReference type="EMBL" id="BAC83172.1"/>
    </source>
</evidence>
<dbReference type="AlphaFoldDB" id="Q6ZL36"/>
<protein>
    <submittedName>
        <fullName evidence="2">Uncharacterized protein</fullName>
    </submittedName>
</protein>
<evidence type="ECO:0000313" key="3">
    <source>
        <dbReference type="EMBL" id="BAD30240.1"/>
    </source>
</evidence>
<sequence>MIPAHRTPLHAAPCPPPCSLIMTWARCRPAACLYPSMPNHTPTTRSTTTTGVLSFHPTHPSRGRTHTSSRCLASSNL</sequence>
<name>Q6ZL36_ORYSJ</name>
<feature type="compositionally biased region" description="Low complexity" evidence="1">
    <location>
        <begin position="41"/>
        <end position="50"/>
    </location>
</feature>
<evidence type="ECO:0000256" key="1">
    <source>
        <dbReference type="SAM" id="MobiDB-lite"/>
    </source>
</evidence>
<proteinExistence type="predicted"/>
<dbReference type="Proteomes" id="UP000000763">
    <property type="component" value="Chromosome 7"/>
</dbReference>
<organism evidence="2 4">
    <name type="scientific">Oryza sativa subsp. japonica</name>
    <name type="common">Rice</name>
    <dbReference type="NCBI Taxonomy" id="39947"/>
    <lineage>
        <taxon>Eukaryota</taxon>
        <taxon>Viridiplantae</taxon>
        <taxon>Streptophyta</taxon>
        <taxon>Embryophyta</taxon>
        <taxon>Tracheophyta</taxon>
        <taxon>Spermatophyta</taxon>
        <taxon>Magnoliopsida</taxon>
        <taxon>Liliopsida</taxon>
        <taxon>Poales</taxon>
        <taxon>Poaceae</taxon>
        <taxon>BOP clade</taxon>
        <taxon>Oryzoideae</taxon>
        <taxon>Oryzeae</taxon>
        <taxon>Oryzinae</taxon>
        <taxon>Oryza</taxon>
        <taxon>Oryza sativa</taxon>
    </lineage>
</organism>
<reference evidence="2" key="2">
    <citation type="submission" date="2001-07" db="EMBL/GenBank/DDBJ databases">
        <title>Oryza sativa nipponbare(GA3) genomic DNA, chromosome 7, BAC clone:OJ1699_E05.</title>
        <authorList>
            <person name="Sasaki T."/>
            <person name="Matsumoto T."/>
            <person name="Yamamoto K."/>
        </authorList>
    </citation>
    <scope>NUCLEOTIDE SEQUENCE</scope>
</reference>
<dbReference type="EMBL" id="AP003845">
    <property type="protein sequence ID" value="BAC83172.1"/>
    <property type="molecule type" value="Genomic_DNA"/>
</dbReference>
<reference evidence="3" key="1">
    <citation type="submission" date="2001-06" db="EMBL/GenBank/DDBJ databases">
        <title>Oryza sativa nipponbare(GA3) genomic DNA, chromosome 7, BAC clone:OJ1562_B11.</title>
        <authorList>
            <person name="Sasaki T."/>
            <person name="Matsumoto T."/>
            <person name="Yamamoto K."/>
        </authorList>
    </citation>
    <scope>NUCLEOTIDE SEQUENCE</scope>
</reference>
<accession>Q6ZL36</accession>
<reference evidence="4" key="3">
    <citation type="journal article" date="2005" name="Nature">
        <title>The map-based sequence of the rice genome.</title>
        <authorList>
            <consortium name="International rice genome sequencing project (IRGSP)"/>
            <person name="Matsumoto T."/>
            <person name="Wu J."/>
            <person name="Kanamori H."/>
            <person name="Katayose Y."/>
            <person name="Fujisawa M."/>
            <person name="Namiki N."/>
            <person name="Mizuno H."/>
            <person name="Yamamoto K."/>
            <person name="Antonio B.A."/>
            <person name="Baba T."/>
            <person name="Sakata K."/>
            <person name="Nagamura Y."/>
            <person name="Aoki H."/>
            <person name="Arikawa K."/>
            <person name="Arita K."/>
            <person name="Bito T."/>
            <person name="Chiden Y."/>
            <person name="Fujitsuka N."/>
            <person name="Fukunaka R."/>
            <person name="Hamada M."/>
            <person name="Harada C."/>
            <person name="Hayashi A."/>
            <person name="Hijishita S."/>
            <person name="Honda M."/>
            <person name="Hosokawa S."/>
            <person name="Ichikawa Y."/>
            <person name="Idonuma A."/>
            <person name="Iijima M."/>
            <person name="Ikeda M."/>
            <person name="Ikeno M."/>
            <person name="Ito K."/>
            <person name="Ito S."/>
            <person name="Ito T."/>
            <person name="Ito Y."/>
            <person name="Ito Y."/>
            <person name="Iwabuchi A."/>
            <person name="Kamiya K."/>
            <person name="Karasawa W."/>
            <person name="Kurita K."/>
            <person name="Katagiri S."/>
            <person name="Kikuta A."/>
            <person name="Kobayashi H."/>
            <person name="Kobayashi N."/>
            <person name="Machita K."/>
            <person name="Maehara T."/>
            <person name="Masukawa M."/>
            <person name="Mizubayashi T."/>
            <person name="Mukai Y."/>
            <person name="Nagasaki H."/>
            <person name="Nagata Y."/>
            <person name="Naito S."/>
            <person name="Nakashima M."/>
            <person name="Nakama Y."/>
            <person name="Nakamichi Y."/>
            <person name="Nakamura M."/>
            <person name="Meguro A."/>
            <person name="Negishi M."/>
            <person name="Ohta I."/>
            <person name="Ohta T."/>
            <person name="Okamoto M."/>
            <person name="Ono N."/>
            <person name="Saji S."/>
            <person name="Sakaguchi M."/>
            <person name="Sakai K."/>
            <person name="Shibata M."/>
            <person name="Shimokawa T."/>
            <person name="Song J."/>
            <person name="Takazaki Y."/>
            <person name="Terasawa K."/>
            <person name="Tsugane M."/>
            <person name="Tsuji K."/>
            <person name="Ueda S."/>
            <person name="Waki K."/>
            <person name="Yamagata H."/>
            <person name="Yamamoto M."/>
            <person name="Yamamoto S."/>
            <person name="Yamane H."/>
            <person name="Yoshiki S."/>
            <person name="Yoshihara R."/>
            <person name="Yukawa K."/>
            <person name="Zhong H."/>
            <person name="Yano M."/>
            <person name="Yuan Q."/>
            <person name="Ouyang S."/>
            <person name="Liu J."/>
            <person name="Jones K.M."/>
            <person name="Gansberger K."/>
            <person name="Moffat K."/>
            <person name="Hill J."/>
            <person name="Bera J."/>
            <person name="Fadrosh D."/>
            <person name="Jin S."/>
            <person name="Johri S."/>
            <person name="Kim M."/>
            <person name="Overton L."/>
            <person name="Reardon M."/>
            <person name="Tsitrin T."/>
            <person name="Vuong H."/>
            <person name="Weaver B."/>
            <person name="Ciecko A."/>
            <person name="Tallon L."/>
            <person name="Jackson J."/>
            <person name="Pai G."/>
            <person name="Aken S.V."/>
            <person name="Utterback T."/>
            <person name="Reidmuller S."/>
            <person name="Feldblyum T."/>
            <person name="Hsiao J."/>
            <person name="Zismann V."/>
            <person name="Iobst S."/>
            <person name="de Vazeille A.R."/>
            <person name="Buell C.R."/>
            <person name="Ying K."/>
            <person name="Li Y."/>
            <person name="Lu T."/>
            <person name="Huang Y."/>
            <person name="Zhao Q."/>
            <person name="Feng Q."/>
            <person name="Zhang L."/>
            <person name="Zhu J."/>
            <person name="Weng Q."/>
            <person name="Mu J."/>
            <person name="Lu Y."/>
            <person name="Fan D."/>
            <person name="Liu Y."/>
            <person name="Guan J."/>
            <person name="Zhang Y."/>
            <person name="Yu S."/>
            <person name="Liu X."/>
            <person name="Zhang Y."/>
            <person name="Hong G."/>
            <person name="Han B."/>
            <person name="Choisne N."/>
            <person name="Demange N."/>
            <person name="Orjeda G."/>
            <person name="Samain S."/>
            <person name="Cattolico L."/>
            <person name="Pelletier E."/>
            <person name="Couloux A."/>
            <person name="Segurens B."/>
            <person name="Wincker P."/>
            <person name="D'Hont A."/>
            <person name="Scarpelli C."/>
            <person name="Weissenbach J."/>
            <person name="Salanoubat M."/>
            <person name="Quetier F."/>
            <person name="Yu Y."/>
            <person name="Kim H.R."/>
            <person name="Rambo T."/>
            <person name="Currie J."/>
            <person name="Collura K."/>
            <person name="Luo M."/>
            <person name="Yang T."/>
            <person name="Ammiraju J.S.S."/>
            <person name="Engler F."/>
            <person name="Soderlund C."/>
            <person name="Wing R.A."/>
            <person name="Palmer L.E."/>
            <person name="de la Bastide M."/>
            <person name="Spiegel L."/>
            <person name="Nascimento L."/>
            <person name="Zutavern T."/>
            <person name="O'Shaughnessy A."/>
            <person name="Dike S."/>
            <person name="Dedhia N."/>
            <person name="Preston R."/>
            <person name="Balija V."/>
            <person name="McCombie W.R."/>
            <person name="Chow T."/>
            <person name="Chen H."/>
            <person name="Chung M."/>
            <person name="Chen C."/>
            <person name="Shaw J."/>
            <person name="Wu H."/>
            <person name="Hsiao K."/>
            <person name="Chao Y."/>
            <person name="Chu M."/>
            <person name="Cheng C."/>
            <person name="Hour A."/>
            <person name="Lee P."/>
            <person name="Lin S."/>
            <person name="Lin Y."/>
            <person name="Liou J."/>
            <person name="Liu S."/>
            <person name="Hsing Y."/>
            <person name="Raghuvanshi S."/>
            <person name="Mohanty A."/>
            <person name="Bharti A.K."/>
            <person name="Gaur A."/>
            <person name="Gupta V."/>
            <person name="Kumar D."/>
            <person name="Ravi V."/>
            <person name="Vij S."/>
            <person name="Kapur A."/>
            <person name="Khurana P."/>
            <person name="Khurana P."/>
            <person name="Khurana J.P."/>
            <person name="Tyagi A.K."/>
            <person name="Gaikwad K."/>
            <person name="Singh A."/>
            <person name="Dalal V."/>
            <person name="Srivastava S."/>
            <person name="Dixit A."/>
            <person name="Pal A.K."/>
            <person name="Ghazi I.A."/>
            <person name="Yadav M."/>
            <person name="Pandit A."/>
            <person name="Bhargava A."/>
            <person name="Sureshbabu K."/>
            <person name="Batra K."/>
            <person name="Sharma T.R."/>
            <person name="Mohapatra T."/>
            <person name="Singh N.K."/>
            <person name="Messing J."/>
            <person name="Nelson A.B."/>
            <person name="Fuks G."/>
            <person name="Kavchok S."/>
            <person name="Keizer G."/>
            <person name="Linton E."/>
            <person name="Llaca V."/>
            <person name="Song R."/>
            <person name="Tanyolac B."/>
            <person name="Young S."/>
            <person name="Ho-Il K."/>
            <person name="Hahn J.H."/>
            <person name="Sangsakoo G."/>
            <person name="Vanavichit A."/>
            <person name="de Mattos Luiz.A.T."/>
            <person name="Zimmer P.D."/>
            <person name="Malone G."/>
            <person name="Dellagostin O."/>
            <person name="de Oliveira A.C."/>
            <person name="Bevan M."/>
            <person name="Bancroft I."/>
            <person name="Minx P."/>
            <person name="Cordum H."/>
            <person name="Wilson R."/>
            <person name="Cheng Z."/>
            <person name="Jin W."/>
            <person name="Jiang J."/>
            <person name="Leong S.A."/>
            <person name="Iwama H."/>
            <person name="Gojobori T."/>
            <person name="Itoh T."/>
            <person name="Niimura Y."/>
            <person name="Fujii Y."/>
            <person name="Habara T."/>
            <person name="Sakai H."/>
            <person name="Sato Y."/>
            <person name="Wilson G."/>
            <person name="Kumar K."/>
            <person name="McCouch S."/>
            <person name="Juretic N."/>
            <person name="Hoen D."/>
            <person name="Wright S."/>
            <person name="Bruskiewich R."/>
            <person name="Bureau T."/>
            <person name="Miyao A."/>
            <person name="Hirochika H."/>
            <person name="Nishikawa T."/>
            <person name="Kadowaki K."/>
            <person name="Sugiura M."/>
            <person name="Burr B."/>
            <person name="Sasaki T."/>
        </authorList>
    </citation>
    <scope>NUCLEOTIDE SEQUENCE [LARGE SCALE GENOMIC DNA]</scope>
    <source>
        <strain evidence="4">cv. Nipponbare</strain>
    </source>
</reference>
<dbReference type="EMBL" id="AP003758">
    <property type="protein sequence ID" value="BAD30240.1"/>
    <property type="molecule type" value="Genomic_DNA"/>
</dbReference>
<gene>
    <name evidence="3" type="primary">OJ1562_B11.123</name>
    <name evidence="2" type="ORF">OJ1699_E05.44</name>
</gene>
<reference evidence="4" key="4">
    <citation type="journal article" date="2008" name="Nucleic Acids Res.">
        <title>The rice annotation project database (RAP-DB): 2008 update.</title>
        <authorList>
            <consortium name="The rice annotation project (RAP)"/>
        </authorList>
    </citation>
    <scope>GENOME REANNOTATION</scope>
    <source>
        <strain evidence="4">cv. Nipponbare</strain>
    </source>
</reference>
<feature type="region of interest" description="Disordered" evidence="1">
    <location>
        <begin position="39"/>
        <end position="77"/>
    </location>
</feature>
<feature type="compositionally biased region" description="Polar residues" evidence="1">
    <location>
        <begin position="68"/>
        <end position="77"/>
    </location>
</feature>